<organism evidence="1 2">
    <name type="scientific">Halobacillus naozhouensis</name>
    <dbReference type="NCBI Taxonomy" id="554880"/>
    <lineage>
        <taxon>Bacteria</taxon>
        <taxon>Bacillati</taxon>
        <taxon>Bacillota</taxon>
        <taxon>Bacilli</taxon>
        <taxon>Bacillales</taxon>
        <taxon>Bacillaceae</taxon>
        <taxon>Halobacillus</taxon>
    </lineage>
</organism>
<proteinExistence type="predicted"/>
<sequence length="60" mass="6967">MTYVPFLFQSLEHYNNRDGTEQLKKSYNMITLLLQNNHPLHGQEGLANYAANWLSQGEVQ</sequence>
<protein>
    <submittedName>
        <fullName evidence="1">Uncharacterized protein</fullName>
    </submittedName>
</protein>
<dbReference type="RefSeq" id="WP_283078274.1">
    <property type="nucleotide sequence ID" value="NZ_CP121671.1"/>
</dbReference>
<evidence type="ECO:0000313" key="1">
    <source>
        <dbReference type="EMBL" id="WFT76320.1"/>
    </source>
</evidence>
<accession>A0ABY8J1F5</accession>
<keyword evidence="2" id="KW-1185">Reference proteome</keyword>
<reference evidence="1 2" key="1">
    <citation type="submission" date="2023-04" db="EMBL/GenBank/DDBJ databases">
        <title>Genome sequence of Halobacillus naozhouensis KACC 21980.</title>
        <authorList>
            <person name="Kim S."/>
            <person name="Heo J."/>
            <person name="Kwon S.-W."/>
        </authorList>
    </citation>
    <scope>NUCLEOTIDE SEQUENCE [LARGE SCALE GENOMIC DNA]</scope>
    <source>
        <strain evidence="1 2">KCTC 13234</strain>
    </source>
</reference>
<dbReference type="Proteomes" id="UP001221597">
    <property type="component" value="Chromosome"/>
</dbReference>
<name>A0ABY8J1F5_9BACI</name>
<evidence type="ECO:0000313" key="2">
    <source>
        <dbReference type="Proteomes" id="UP001221597"/>
    </source>
</evidence>
<gene>
    <name evidence="1" type="ORF">P9989_08150</name>
</gene>
<dbReference type="EMBL" id="CP121671">
    <property type="protein sequence ID" value="WFT76320.1"/>
    <property type="molecule type" value="Genomic_DNA"/>
</dbReference>